<keyword evidence="3" id="KW-1185">Reference proteome</keyword>
<gene>
    <name evidence="2" type="ORF">Pc12g16400</name>
    <name evidence="2" type="ORF">PCH_Pc12g16400</name>
</gene>
<sequence length="184" mass="20584">MGKSGLWTMVVCKVGTEEIGLCEPKESRAPEKHPACNNRDMERGMTHRSSPDLGILRYEIEIPNVVVPSDDRSFFVPEWNHGDDPQSLMEWHYRNHFVRQDGFGTDGSAGKVNTCSSGLLGIIGKCRNYMEYTECLGEKSSYCCTTWDTGAIWGLKANPSESVRKTLCPFRAWNANSAMEPNLG</sequence>
<dbReference type="AlphaFoldDB" id="B6GZ10"/>
<protein>
    <submittedName>
        <fullName evidence="2">Uncharacterized protein</fullName>
    </submittedName>
</protein>
<evidence type="ECO:0000313" key="2">
    <source>
        <dbReference type="EMBL" id="CAP81267.1"/>
    </source>
</evidence>
<feature type="compositionally biased region" description="Basic and acidic residues" evidence="1">
    <location>
        <begin position="26"/>
        <end position="45"/>
    </location>
</feature>
<name>B6GZ10_PENRW</name>
<accession>B6GZ10</accession>
<feature type="region of interest" description="Disordered" evidence="1">
    <location>
        <begin position="26"/>
        <end position="46"/>
    </location>
</feature>
<reference evidence="2 3" key="1">
    <citation type="journal article" date="2008" name="Nat. Biotechnol.">
        <title>Genome sequencing and analysis of the filamentous fungus Penicillium chrysogenum.</title>
        <authorList>
            <person name="van den Berg M.A."/>
            <person name="Albang R."/>
            <person name="Albermann K."/>
            <person name="Badger J.H."/>
            <person name="Daran J.-M."/>
            <person name="Driessen A.J.M."/>
            <person name="Garcia-Estrada C."/>
            <person name="Fedorova N.D."/>
            <person name="Harris D.M."/>
            <person name="Heijne W.H.M."/>
            <person name="Joardar V.S."/>
            <person name="Kiel J.A.K.W."/>
            <person name="Kovalchuk A."/>
            <person name="Martin J.F."/>
            <person name="Nierman W.C."/>
            <person name="Nijland J.G."/>
            <person name="Pronk J.T."/>
            <person name="Roubos J.A."/>
            <person name="van der Klei I.J."/>
            <person name="van Peij N.N.M.E."/>
            <person name="Veenhuis M."/>
            <person name="von Doehren H."/>
            <person name="Wagner C."/>
            <person name="Wortman J.R."/>
            <person name="Bovenberg R.A.L."/>
        </authorList>
    </citation>
    <scope>NUCLEOTIDE SEQUENCE [LARGE SCALE GENOMIC DNA]</scope>
    <source>
        <strain evidence="3">ATCC 28089 / DSM 1075 / NRRL 1951 / Wisconsin 54-1255</strain>
    </source>
</reference>
<organism evidence="2 3">
    <name type="scientific">Penicillium rubens (strain ATCC 28089 / DSM 1075 / NRRL 1951 / Wisconsin 54-1255)</name>
    <name type="common">Penicillium chrysogenum</name>
    <dbReference type="NCBI Taxonomy" id="500485"/>
    <lineage>
        <taxon>Eukaryota</taxon>
        <taxon>Fungi</taxon>
        <taxon>Dikarya</taxon>
        <taxon>Ascomycota</taxon>
        <taxon>Pezizomycotina</taxon>
        <taxon>Eurotiomycetes</taxon>
        <taxon>Eurotiomycetidae</taxon>
        <taxon>Eurotiales</taxon>
        <taxon>Aspergillaceae</taxon>
        <taxon>Penicillium</taxon>
        <taxon>Penicillium chrysogenum species complex</taxon>
    </lineage>
</organism>
<dbReference type="EMBL" id="AM920427">
    <property type="protein sequence ID" value="CAP81267.1"/>
    <property type="molecule type" value="Genomic_DNA"/>
</dbReference>
<proteinExistence type="predicted"/>
<evidence type="ECO:0000256" key="1">
    <source>
        <dbReference type="SAM" id="MobiDB-lite"/>
    </source>
</evidence>
<dbReference type="VEuPathDB" id="FungiDB:PCH_Pc12g16400"/>
<dbReference type="HOGENOM" id="CLU_1468655_0_0_1"/>
<evidence type="ECO:0000313" key="3">
    <source>
        <dbReference type="Proteomes" id="UP000000724"/>
    </source>
</evidence>
<dbReference type="Proteomes" id="UP000000724">
    <property type="component" value="Contig Pc00c12"/>
</dbReference>